<comment type="caution">
    <text evidence="1">The sequence shown here is derived from an EMBL/GenBank/DDBJ whole genome shotgun (WGS) entry which is preliminary data.</text>
</comment>
<evidence type="ECO:0008006" key="3">
    <source>
        <dbReference type="Google" id="ProtNLM"/>
    </source>
</evidence>
<organism evidence="1 2">
    <name type="scientific">Algoriphagus sediminis</name>
    <dbReference type="NCBI Taxonomy" id="3057113"/>
    <lineage>
        <taxon>Bacteria</taxon>
        <taxon>Pseudomonadati</taxon>
        <taxon>Bacteroidota</taxon>
        <taxon>Cytophagia</taxon>
        <taxon>Cytophagales</taxon>
        <taxon>Cyclobacteriaceae</taxon>
        <taxon>Algoriphagus</taxon>
    </lineage>
</organism>
<dbReference type="Proteomes" id="UP001171916">
    <property type="component" value="Unassembled WGS sequence"/>
</dbReference>
<proteinExistence type="predicted"/>
<dbReference type="RefSeq" id="WP_290001371.1">
    <property type="nucleotide sequence ID" value="NZ_JAUEPH010000006.1"/>
</dbReference>
<protein>
    <recommendedName>
        <fullName evidence="3">DUF1593 domain-containing protein</fullName>
    </recommendedName>
</protein>
<evidence type="ECO:0000313" key="2">
    <source>
        <dbReference type="Proteomes" id="UP001171916"/>
    </source>
</evidence>
<sequence length="276" mass="30894">MKLISTIYFLFLLPFLGNGQSSTSKSFDPNKDLLLLHLDCKTDVDDVHTLAAFVTLLSHPDMPKINFHVVTGTYGIQEGLYVPPNPLFELALDDKDWSDAHADRNQAVQRVAKLATNTLKNGGDIWIADGGQSDFSAMLVKMVEREIPGLDIPDRIHIVQHSDWNEEVTSPQALAFVKEATDYHKIPDGNAVGNGTPGFRTPKFDGWKTMLSDEELLKIWELALEIGLEFNAKEGRYNNEAVESGGVDFSDLSEVCYILGLEDIKDTQEFFKRYGR</sequence>
<accession>A0ABT7YFD7</accession>
<name>A0ABT7YFD7_9BACT</name>
<gene>
    <name evidence="1" type="ORF">QVH07_13835</name>
</gene>
<dbReference type="EMBL" id="JAUEPH010000006">
    <property type="protein sequence ID" value="MDN3205239.1"/>
    <property type="molecule type" value="Genomic_DNA"/>
</dbReference>
<reference evidence="1" key="1">
    <citation type="submission" date="2023-06" db="EMBL/GenBank/DDBJ databases">
        <title>Robiginitalea aurantiacus sp. nov. and Algoriphagus sediminis sp. nov., isolated from coastal sediment.</title>
        <authorList>
            <person name="Zhou Z.Y."/>
            <person name="An J."/>
            <person name="Jia Y.W."/>
            <person name="Du Z.J."/>
        </authorList>
    </citation>
    <scope>NUCLEOTIDE SEQUENCE</scope>
    <source>
        <strain evidence="1">C2-7</strain>
    </source>
</reference>
<evidence type="ECO:0000313" key="1">
    <source>
        <dbReference type="EMBL" id="MDN3205239.1"/>
    </source>
</evidence>
<keyword evidence="2" id="KW-1185">Reference proteome</keyword>